<dbReference type="STRING" id="1267768.BV394_14280"/>
<proteinExistence type="inferred from homology"/>
<evidence type="ECO:0000256" key="1">
    <source>
        <dbReference type="ARBA" id="ARBA00011073"/>
    </source>
</evidence>
<protein>
    <recommendedName>
        <fullName evidence="6">Peptidase S8/S53 domain-containing protein</fullName>
    </recommendedName>
</protein>
<dbReference type="GO" id="GO:0006508">
    <property type="term" value="P:proteolysis"/>
    <property type="evidence" value="ECO:0007669"/>
    <property type="project" value="UniProtKB-KW"/>
</dbReference>
<feature type="active site" description="Charge relay system" evidence="5">
    <location>
        <position position="307"/>
    </location>
</feature>
<feature type="active site" description="Charge relay system" evidence="5">
    <location>
        <position position="251"/>
    </location>
</feature>
<keyword evidence="2 5" id="KW-0645">Protease</keyword>
<accession>A0A1U7DLI6</accession>
<evidence type="ECO:0000313" key="8">
    <source>
        <dbReference type="Proteomes" id="UP000187266"/>
    </source>
</evidence>
<keyword evidence="4 5" id="KW-0720">Serine protease</keyword>
<reference evidence="7 8" key="1">
    <citation type="submission" date="2017-01" db="EMBL/GenBank/DDBJ databases">
        <title>Genomic analysis of Xuhuaishuia manganoxidans DY6-4.</title>
        <authorList>
            <person name="Wang X."/>
        </authorList>
    </citation>
    <scope>NUCLEOTIDE SEQUENCE [LARGE SCALE GENOMIC DNA]</scope>
    <source>
        <strain evidence="7 8">DY6-4</strain>
    </source>
</reference>
<evidence type="ECO:0000256" key="4">
    <source>
        <dbReference type="ARBA" id="ARBA00022825"/>
    </source>
</evidence>
<evidence type="ECO:0000259" key="6">
    <source>
        <dbReference type="Pfam" id="PF00082"/>
    </source>
</evidence>
<dbReference type="Gene3D" id="3.40.50.200">
    <property type="entry name" value="Peptidase S8/S53 domain"/>
    <property type="match status" value="1"/>
</dbReference>
<dbReference type="PROSITE" id="PS51892">
    <property type="entry name" value="SUBTILASE"/>
    <property type="match status" value="1"/>
</dbReference>
<keyword evidence="8" id="KW-1185">Reference proteome</keyword>
<dbReference type="InterPro" id="IPR015500">
    <property type="entry name" value="Peptidase_S8_subtilisin-rel"/>
</dbReference>
<dbReference type="PANTHER" id="PTHR43806">
    <property type="entry name" value="PEPTIDASE S8"/>
    <property type="match status" value="1"/>
</dbReference>
<evidence type="ECO:0000256" key="5">
    <source>
        <dbReference type="PROSITE-ProRule" id="PRU01240"/>
    </source>
</evidence>
<dbReference type="PANTHER" id="PTHR43806:SF11">
    <property type="entry name" value="CEREVISIN-RELATED"/>
    <property type="match status" value="1"/>
</dbReference>
<comment type="similarity">
    <text evidence="1 5">Belongs to the peptidase S8 family.</text>
</comment>
<feature type="active site" description="Charge relay system" evidence="5">
    <location>
        <position position="453"/>
    </location>
</feature>
<evidence type="ECO:0000256" key="2">
    <source>
        <dbReference type="ARBA" id="ARBA00022670"/>
    </source>
</evidence>
<evidence type="ECO:0000256" key="3">
    <source>
        <dbReference type="ARBA" id="ARBA00022801"/>
    </source>
</evidence>
<dbReference type="AlphaFoldDB" id="A0A1U7DLI6"/>
<dbReference type="InterPro" id="IPR036852">
    <property type="entry name" value="Peptidase_S8/S53_dom_sf"/>
</dbReference>
<organism evidence="7 8">
    <name type="scientific">Brevirhabdus pacifica</name>
    <dbReference type="NCBI Taxonomy" id="1267768"/>
    <lineage>
        <taxon>Bacteria</taxon>
        <taxon>Pseudomonadati</taxon>
        <taxon>Pseudomonadota</taxon>
        <taxon>Alphaproteobacteria</taxon>
        <taxon>Rhodobacterales</taxon>
        <taxon>Paracoccaceae</taxon>
        <taxon>Brevirhabdus</taxon>
    </lineage>
</organism>
<dbReference type="EMBL" id="CP019124">
    <property type="protein sequence ID" value="APX90738.1"/>
    <property type="molecule type" value="Genomic_DNA"/>
</dbReference>
<evidence type="ECO:0000313" key="7">
    <source>
        <dbReference type="EMBL" id="APX90738.1"/>
    </source>
</evidence>
<accession>A0A2M9DBC8</accession>
<dbReference type="GO" id="GO:0004252">
    <property type="term" value="F:serine-type endopeptidase activity"/>
    <property type="evidence" value="ECO:0007669"/>
    <property type="project" value="UniProtKB-UniRule"/>
</dbReference>
<dbReference type="OrthoDB" id="7359054at2"/>
<dbReference type="InterPro" id="IPR050131">
    <property type="entry name" value="Peptidase_S8_subtilisin-like"/>
</dbReference>
<gene>
    <name evidence="7" type="ORF">BV394_14280</name>
</gene>
<dbReference type="Pfam" id="PF00082">
    <property type="entry name" value="Peptidase_S8"/>
    <property type="match status" value="1"/>
</dbReference>
<dbReference type="SUPFAM" id="SSF52743">
    <property type="entry name" value="Subtilisin-like"/>
    <property type="match status" value="1"/>
</dbReference>
<dbReference type="Proteomes" id="UP000187266">
    <property type="component" value="Chromosome"/>
</dbReference>
<keyword evidence="3 5" id="KW-0378">Hydrolase</keyword>
<feature type="domain" description="Peptidase S8/S53" evidence="6">
    <location>
        <begin position="245"/>
        <end position="477"/>
    </location>
</feature>
<name>A0A1U7DLI6_9RHOB</name>
<sequence>MSGSNLVSKAILATLAVWRLSSNDGKCMKFVRKRAAPSGPARDFPRQFKAQAGLLRFAAAIAICTVLPLQPARATGPAMPPPEAFRALMDEVLALSARVCARGPGAPPVAGARTAGALRYSAGGADEAVQDWRLPDGSLLRLRRTARPGRPVLLFTSAYGGPDGELPILRLVRDGGCTLRGGEHVLYDADWRPLALLPLGRDLRPRAAATPFNPPLPGGLEAGSDAAPPRPTPPAAVTDAKGACVPVAIMDNGLNYLVPGFAERLARREDGTLLGADFWEDDALPFDFGVPPGDLDMRISAFAPPRHGTAVASVLMADAAPGTCIAPYRYSPRDPGNEVGRWIDRIVADGVRVVVLSSGRERPWPAFRDAMRRHPGVLFITAAGNEGRDLARAPVYPMAYALPNHLVVAAATRDGAVWPRSNRGAGLVELAVPAVEISGRGFEGTARRLTGTSFASPRVGALAGLLLSRQDAGQKADGAALKRRILEILAEASGKDAGTGPVTVSEQQLRRVLARLSG</sequence>
<dbReference type="InterPro" id="IPR000209">
    <property type="entry name" value="Peptidase_S8/S53_dom"/>
</dbReference>
<dbReference type="PRINTS" id="PR00723">
    <property type="entry name" value="SUBTILISIN"/>
</dbReference>